<name>A0AAE3SG54_9BACT</name>
<dbReference type="EMBL" id="JAPDPJ010000036">
    <property type="protein sequence ID" value="MCW3787772.1"/>
    <property type="molecule type" value="Genomic_DNA"/>
</dbReference>
<evidence type="ECO:0000313" key="1">
    <source>
        <dbReference type="EMBL" id="MCW3787772.1"/>
    </source>
</evidence>
<sequence>MTNKIFLSVFFMLMFSIVNITAEEKKDIIKISLPNNAAIEIRSIDVNKYELDTAFITDYIDRFFAFSKSSNIEEMLQSGPKSIKILNENSKTNYYFERSNQNSFYELSIEERKIPNKIISSADFSENLYYLQKHQFEFENKFFTINILFDDMDQLHSIKSKDMLTVIDSVMQDYLSKKSKHIENADFLVNDDLEYKKINENLKRANDQIELSLGSSIESVKNTIASSLEATMALSFANKGITKNKYFVGYEWQYDFSDSKDGNINHFLNIGYSRDFSQDPEKSQSYTFKVGYLLNRNGGLYNDDTFSLSITHKVGKRFNITPKIYFDGAFKNIAPAISVGIPIL</sequence>
<keyword evidence="2" id="KW-1185">Reference proteome</keyword>
<comment type="caution">
    <text evidence="1">The sequence shown here is derived from an EMBL/GenBank/DDBJ whole genome shotgun (WGS) entry which is preliminary data.</text>
</comment>
<organism evidence="1 2">
    <name type="scientific">Plebeiibacterium sediminum</name>
    <dbReference type="NCBI Taxonomy" id="2992112"/>
    <lineage>
        <taxon>Bacteria</taxon>
        <taxon>Pseudomonadati</taxon>
        <taxon>Bacteroidota</taxon>
        <taxon>Bacteroidia</taxon>
        <taxon>Marinilabiliales</taxon>
        <taxon>Marinilabiliaceae</taxon>
        <taxon>Plebeiibacterium</taxon>
    </lineage>
</organism>
<evidence type="ECO:0000313" key="2">
    <source>
        <dbReference type="Proteomes" id="UP001209229"/>
    </source>
</evidence>
<dbReference type="AlphaFoldDB" id="A0AAE3SG54"/>
<dbReference type="Proteomes" id="UP001209229">
    <property type="component" value="Unassembled WGS sequence"/>
</dbReference>
<proteinExistence type="predicted"/>
<reference evidence="1" key="1">
    <citation type="submission" date="2022-10" db="EMBL/GenBank/DDBJ databases">
        <authorList>
            <person name="Yu W.X."/>
        </authorList>
    </citation>
    <scope>NUCLEOTIDE SEQUENCE</scope>
    <source>
        <strain evidence="1">AAT</strain>
    </source>
</reference>
<accession>A0AAE3SG54</accession>
<protein>
    <submittedName>
        <fullName evidence="1">Uncharacterized protein</fullName>
    </submittedName>
</protein>
<gene>
    <name evidence="1" type="ORF">OM075_14950</name>
</gene>
<dbReference type="RefSeq" id="WP_301191336.1">
    <property type="nucleotide sequence ID" value="NZ_JAPDPJ010000036.1"/>
</dbReference>